<protein>
    <submittedName>
        <fullName evidence="1">Uncharacterized protein</fullName>
    </submittedName>
</protein>
<proteinExistence type="predicted"/>
<sequence length="69" mass="8114">MANQRFYLRHLKTGAEVMLFKRFGVEYEALDSLPKSMDAFLNRVNEDQFPLDEFELVLEMPKGFGLIEQ</sequence>
<evidence type="ECO:0000313" key="1">
    <source>
        <dbReference type="EMBL" id="KKM14079.1"/>
    </source>
</evidence>
<dbReference type="EMBL" id="LAZR01015231">
    <property type="protein sequence ID" value="KKM14079.1"/>
    <property type="molecule type" value="Genomic_DNA"/>
</dbReference>
<dbReference type="AlphaFoldDB" id="A0A0F9I352"/>
<comment type="caution">
    <text evidence="1">The sequence shown here is derived from an EMBL/GenBank/DDBJ whole genome shotgun (WGS) entry which is preliminary data.</text>
</comment>
<name>A0A0F9I352_9ZZZZ</name>
<gene>
    <name evidence="1" type="ORF">LCGC14_1709740</name>
</gene>
<organism evidence="1">
    <name type="scientific">marine sediment metagenome</name>
    <dbReference type="NCBI Taxonomy" id="412755"/>
    <lineage>
        <taxon>unclassified sequences</taxon>
        <taxon>metagenomes</taxon>
        <taxon>ecological metagenomes</taxon>
    </lineage>
</organism>
<reference evidence="1" key="1">
    <citation type="journal article" date="2015" name="Nature">
        <title>Complex archaea that bridge the gap between prokaryotes and eukaryotes.</title>
        <authorList>
            <person name="Spang A."/>
            <person name="Saw J.H."/>
            <person name="Jorgensen S.L."/>
            <person name="Zaremba-Niedzwiedzka K."/>
            <person name="Martijn J."/>
            <person name="Lind A.E."/>
            <person name="van Eijk R."/>
            <person name="Schleper C."/>
            <person name="Guy L."/>
            <person name="Ettema T.J."/>
        </authorList>
    </citation>
    <scope>NUCLEOTIDE SEQUENCE</scope>
</reference>
<accession>A0A0F9I352</accession>